<feature type="compositionally biased region" description="Acidic residues" evidence="2">
    <location>
        <begin position="58"/>
        <end position="70"/>
    </location>
</feature>
<keyword evidence="3" id="KW-0472">Membrane</keyword>
<dbReference type="PROSITE" id="PS51257">
    <property type="entry name" value="PROKAR_LIPOPROTEIN"/>
    <property type="match status" value="1"/>
</dbReference>
<feature type="region of interest" description="Disordered" evidence="2">
    <location>
        <begin position="27"/>
        <end position="90"/>
    </location>
</feature>
<proteinExistence type="predicted"/>
<dbReference type="EMBL" id="BAABKN010000014">
    <property type="protein sequence ID" value="GAA4736776.1"/>
    <property type="molecule type" value="Genomic_DNA"/>
</dbReference>
<evidence type="ECO:0000256" key="3">
    <source>
        <dbReference type="SAM" id="Phobius"/>
    </source>
</evidence>
<sequence>MTLTPARILIPALLVAALALTGCASGNDDSDDGGSSAGVPDAPAPASQQRELANALEGDVDAELADEAAADSDSAGKPAESAAKSDTYTAPEQALIRKGNVALRADDVGRAQIEVQKVVDKHAGQVTDEKSQSDDDGKAAFTRMVLRVPSEDFPKAVEELKEIGELESATTNQDDVTSEVIDVQTRLKVQKRSIARISVLFQRAQNIRDIMAIESELSQRQADLEALEQQAAYLANQTSLSTIVVSIDLIPDKKAEPKDEDDAGFVAGLSAGWGALSTFAVGLATAVGALLPWLVVLGLVGVPTLLLVRSLRRRTPTPAAAEAAPPTD</sequence>
<gene>
    <name evidence="6" type="ORF">GCM10023350_20800</name>
</gene>
<evidence type="ECO:0000313" key="6">
    <source>
        <dbReference type="EMBL" id="GAA4736776.1"/>
    </source>
</evidence>
<keyword evidence="1" id="KW-0175">Coiled coil</keyword>
<comment type="caution">
    <text evidence="6">The sequence shown here is derived from an EMBL/GenBank/DDBJ whole genome shotgun (WGS) entry which is preliminary data.</text>
</comment>
<evidence type="ECO:0000259" key="5">
    <source>
        <dbReference type="Pfam" id="PF14257"/>
    </source>
</evidence>
<reference evidence="7" key="1">
    <citation type="journal article" date="2019" name="Int. J. Syst. Evol. Microbiol.">
        <title>The Global Catalogue of Microorganisms (GCM) 10K type strain sequencing project: providing services to taxonomists for standard genome sequencing and annotation.</title>
        <authorList>
            <consortium name="The Broad Institute Genomics Platform"/>
            <consortium name="The Broad Institute Genome Sequencing Center for Infectious Disease"/>
            <person name="Wu L."/>
            <person name="Ma J."/>
        </authorList>
    </citation>
    <scope>NUCLEOTIDE SEQUENCE [LARGE SCALE GENOMIC DNA]</scope>
    <source>
        <strain evidence="7">JCM 18532</strain>
    </source>
</reference>
<organism evidence="6 7">
    <name type="scientific">Nocardioides endophyticus</name>
    <dbReference type="NCBI Taxonomy" id="1353775"/>
    <lineage>
        <taxon>Bacteria</taxon>
        <taxon>Bacillati</taxon>
        <taxon>Actinomycetota</taxon>
        <taxon>Actinomycetes</taxon>
        <taxon>Propionibacteriales</taxon>
        <taxon>Nocardioidaceae</taxon>
        <taxon>Nocardioides</taxon>
    </lineage>
</organism>
<feature type="coiled-coil region" evidence="1">
    <location>
        <begin position="210"/>
        <end position="237"/>
    </location>
</feature>
<dbReference type="Pfam" id="PF14257">
    <property type="entry name" value="DUF4349"/>
    <property type="match status" value="1"/>
</dbReference>
<feature type="signal peptide" evidence="4">
    <location>
        <begin position="1"/>
        <end position="24"/>
    </location>
</feature>
<keyword evidence="3" id="KW-1133">Transmembrane helix</keyword>
<dbReference type="InterPro" id="IPR025645">
    <property type="entry name" value="DUF4349"/>
</dbReference>
<dbReference type="Proteomes" id="UP001499882">
    <property type="component" value="Unassembled WGS sequence"/>
</dbReference>
<protein>
    <submittedName>
        <fullName evidence="6">DUF4349 domain-containing protein</fullName>
    </submittedName>
</protein>
<keyword evidence="3" id="KW-0812">Transmembrane</keyword>
<evidence type="ECO:0000256" key="4">
    <source>
        <dbReference type="SAM" id="SignalP"/>
    </source>
</evidence>
<keyword evidence="7" id="KW-1185">Reference proteome</keyword>
<name>A0ABP8YSI9_9ACTN</name>
<evidence type="ECO:0000256" key="1">
    <source>
        <dbReference type="SAM" id="Coils"/>
    </source>
</evidence>
<dbReference type="RefSeq" id="WP_345526701.1">
    <property type="nucleotide sequence ID" value="NZ_BAABKN010000014.1"/>
</dbReference>
<evidence type="ECO:0000256" key="2">
    <source>
        <dbReference type="SAM" id="MobiDB-lite"/>
    </source>
</evidence>
<keyword evidence="4" id="KW-0732">Signal</keyword>
<feature type="transmembrane region" description="Helical" evidence="3">
    <location>
        <begin position="290"/>
        <end position="308"/>
    </location>
</feature>
<evidence type="ECO:0000313" key="7">
    <source>
        <dbReference type="Proteomes" id="UP001499882"/>
    </source>
</evidence>
<feature type="compositionally biased region" description="Low complexity" evidence="2">
    <location>
        <begin position="27"/>
        <end position="38"/>
    </location>
</feature>
<feature type="domain" description="DUF4349" evidence="5">
    <location>
        <begin position="93"/>
        <end position="302"/>
    </location>
</feature>
<feature type="chain" id="PRO_5045632688" evidence="4">
    <location>
        <begin position="25"/>
        <end position="328"/>
    </location>
</feature>
<accession>A0ABP8YSI9</accession>